<protein>
    <submittedName>
        <fullName evidence="2">Uncharacterized protein</fullName>
    </submittedName>
</protein>
<keyword evidence="3" id="KW-1185">Reference proteome</keyword>
<dbReference type="Proteomes" id="UP000092460">
    <property type="component" value="Unassembled WGS sequence"/>
</dbReference>
<evidence type="ECO:0000313" key="2">
    <source>
        <dbReference type="EnsemblMetazoa" id="GPPI045732-PA"/>
    </source>
</evidence>
<feature type="region of interest" description="Disordered" evidence="1">
    <location>
        <begin position="13"/>
        <end position="42"/>
    </location>
</feature>
<organism evidence="2 3">
    <name type="scientific">Glossina palpalis gambiensis</name>
    <dbReference type="NCBI Taxonomy" id="67801"/>
    <lineage>
        <taxon>Eukaryota</taxon>
        <taxon>Metazoa</taxon>
        <taxon>Ecdysozoa</taxon>
        <taxon>Arthropoda</taxon>
        <taxon>Hexapoda</taxon>
        <taxon>Insecta</taxon>
        <taxon>Pterygota</taxon>
        <taxon>Neoptera</taxon>
        <taxon>Endopterygota</taxon>
        <taxon>Diptera</taxon>
        <taxon>Brachycera</taxon>
        <taxon>Muscomorpha</taxon>
        <taxon>Hippoboscoidea</taxon>
        <taxon>Glossinidae</taxon>
        <taxon>Glossina</taxon>
    </lineage>
</organism>
<accession>A0A1B0C097</accession>
<evidence type="ECO:0000256" key="1">
    <source>
        <dbReference type="SAM" id="MobiDB-lite"/>
    </source>
</evidence>
<proteinExistence type="predicted"/>
<reference evidence="2" key="2">
    <citation type="submission" date="2020-05" db="UniProtKB">
        <authorList>
            <consortium name="EnsemblMetazoa"/>
        </authorList>
    </citation>
    <scope>IDENTIFICATION</scope>
    <source>
        <strain evidence="2">IAEA</strain>
    </source>
</reference>
<evidence type="ECO:0000313" key="3">
    <source>
        <dbReference type="Proteomes" id="UP000092460"/>
    </source>
</evidence>
<name>A0A1B0C097_9MUSC</name>
<reference evidence="3" key="1">
    <citation type="submission" date="2015-01" db="EMBL/GenBank/DDBJ databases">
        <authorList>
            <person name="Aksoy S."/>
            <person name="Warren W."/>
            <person name="Wilson R.K."/>
        </authorList>
    </citation>
    <scope>NUCLEOTIDE SEQUENCE [LARGE SCALE GENOMIC DNA]</scope>
    <source>
        <strain evidence="3">IAEA</strain>
    </source>
</reference>
<feature type="compositionally biased region" description="Basic and acidic residues" evidence="1">
    <location>
        <begin position="17"/>
        <end position="26"/>
    </location>
</feature>
<dbReference type="EMBL" id="JXJN01023493">
    <property type="status" value="NOT_ANNOTATED_CDS"/>
    <property type="molecule type" value="Genomic_DNA"/>
</dbReference>
<dbReference type="AlphaFoldDB" id="A0A1B0C097"/>
<dbReference type="VEuPathDB" id="VectorBase:GPPI045732"/>
<sequence>MFDLATLAEEVLAGSNERNRSSKTEDAGSVDSVSPPKKMRSESGGVLLARLQSSIAHFNYFIR</sequence>
<dbReference type="EnsemblMetazoa" id="GPPI045732-RA">
    <property type="protein sequence ID" value="GPPI045732-PA"/>
    <property type="gene ID" value="GPPI045732"/>
</dbReference>